<gene>
    <name evidence="2" type="ORF">RhiXN_08813</name>
</gene>
<feature type="region of interest" description="Disordered" evidence="1">
    <location>
        <begin position="1"/>
        <end position="25"/>
    </location>
</feature>
<dbReference type="AlphaFoldDB" id="A0A8H8NWW5"/>
<dbReference type="RefSeq" id="XP_043180075.1">
    <property type="nucleotide sequence ID" value="XM_043328629.1"/>
</dbReference>
<feature type="compositionally biased region" description="Polar residues" evidence="1">
    <location>
        <begin position="562"/>
        <end position="580"/>
    </location>
</feature>
<feature type="compositionally biased region" description="Polar residues" evidence="1">
    <location>
        <begin position="396"/>
        <end position="406"/>
    </location>
</feature>
<protein>
    <submittedName>
        <fullName evidence="2">Lactonase, 7-bladed beta-propeller</fullName>
    </submittedName>
</protein>
<dbReference type="Proteomes" id="UP000650533">
    <property type="component" value="Chromosome 5"/>
</dbReference>
<dbReference type="KEGG" id="rsx:RhiXN_08813"/>
<feature type="compositionally biased region" description="Polar residues" evidence="1">
    <location>
        <begin position="1"/>
        <end position="14"/>
    </location>
</feature>
<dbReference type="EMBL" id="CP059662">
    <property type="protein sequence ID" value="QRW19838.1"/>
    <property type="molecule type" value="Genomic_DNA"/>
</dbReference>
<proteinExistence type="predicted"/>
<feature type="region of interest" description="Disordered" evidence="1">
    <location>
        <begin position="496"/>
        <end position="592"/>
    </location>
</feature>
<evidence type="ECO:0000313" key="3">
    <source>
        <dbReference type="Proteomes" id="UP000650533"/>
    </source>
</evidence>
<sequence>MAPRTTTRSNSANRSPRDDGSSRGTITTHITSATVLAGKDNHFGDWASAVKLNLHVHDQLPSDSFFDPIRDLLEQSKRFPRWLTNKESPELCYIASGYRTLRDRLCTYLLSSITGQNFRQYTLHDSDPELCAAMGTIFQLCYHTTKLHTNENSTEMDGRFFIDGLIAHVCESDGTAYMKYNTKQKLRLPKTRLENVNVPAMIADGVTYIDIPNFEPYDTSPPLREAASALGSKAFSKTLQLVNCVVEYKRDTDGAHQAMMGIVSGLYQQQAFRNVRQFVFGISQNNASTLNVVVATWQGDNIKVYNVGSYSLAHPATAVQFYLVLREIKRRAKSDHDCLIACSNALAVDIIDFPPQKWWATKALPNTREQPPETQDELHPTTGQGRQSGGAPYSPTPFSNIPSTRSGVPHPYSRPPSCSSQRSVETCSQPPSCGPSPPPQHLPGMELEPSLGALLKAVTTLTAMVGSLQDQIRAQGQQINKLKAICKETADLLGDKDQGKAQTQPGPLTGPITPPTQTGGEAYSPATVRPGLKAPFRPSRGTGYDSEEEEDRQAPKREPCNTPKQGLSSLTPFDSGSSVKQPKMELPNPYKGDTQGYYKVVGWW</sequence>
<feature type="compositionally biased region" description="Pro residues" evidence="1">
    <location>
        <begin position="432"/>
        <end position="441"/>
    </location>
</feature>
<feature type="compositionally biased region" description="Low complexity" evidence="1">
    <location>
        <begin position="502"/>
        <end position="520"/>
    </location>
</feature>
<name>A0A8H8NWW5_9AGAM</name>
<reference evidence="2" key="1">
    <citation type="submission" date="2020-05" db="EMBL/GenBank/DDBJ databases">
        <title>Evolutionary and genomic comparisons of hybrid uninucleate and nonhybrid Rhizoctonia fungi.</title>
        <authorList>
            <person name="Li C."/>
            <person name="Chen X."/>
        </authorList>
    </citation>
    <scope>NUCLEOTIDE SEQUENCE</scope>
    <source>
        <strain evidence="2">AG-1 IA</strain>
    </source>
</reference>
<evidence type="ECO:0000313" key="2">
    <source>
        <dbReference type="EMBL" id="QRW19838.1"/>
    </source>
</evidence>
<accession>A0A8H8NWW5</accession>
<feature type="compositionally biased region" description="Polar residues" evidence="1">
    <location>
        <begin position="416"/>
        <end position="426"/>
    </location>
</feature>
<feature type="region of interest" description="Disordered" evidence="1">
    <location>
        <begin position="367"/>
        <end position="446"/>
    </location>
</feature>
<evidence type="ECO:0000256" key="1">
    <source>
        <dbReference type="SAM" id="MobiDB-lite"/>
    </source>
</evidence>
<dbReference type="GeneID" id="67031092"/>
<organism evidence="2 3">
    <name type="scientific">Rhizoctonia solani</name>
    <dbReference type="NCBI Taxonomy" id="456999"/>
    <lineage>
        <taxon>Eukaryota</taxon>
        <taxon>Fungi</taxon>
        <taxon>Dikarya</taxon>
        <taxon>Basidiomycota</taxon>
        <taxon>Agaricomycotina</taxon>
        <taxon>Agaricomycetes</taxon>
        <taxon>Cantharellales</taxon>
        <taxon>Ceratobasidiaceae</taxon>
        <taxon>Rhizoctonia</taxon>
    </lineage>
</organism>